<dbReference type="Pfam" id="PF22528">
    <property type="entry name" value="PRMT_C"/>
    <property type="match status" value="2"/>
</dbReference>
<feature type="domain" description="Protein arginine N-methyltransferase" evidence="7">
    <location>
        <begin position="271"/>
        <end position="376"/>
    </location>
</feature>
<dbReference type="InterPro" id="IPR029063">
    <property type="entry name" value="SAM-dependent_MTases_sf"/>
</dbReference>
<dbReference type="FunFam" id="3.40.50.150:FF:000070">
    <property type="entry name" value="Protein arginine N-methyltransferase 7"/>
    <property type="match status" value="1"/>
</dbReference>
<evidence type="ECO:0000313" key="8">
    <source>
        <dbReference type="EMBL" id="KAF2543727.1"/>
    </source>
</evidence>
<evidence type="ECO:0000313" key="9">
    <source>
        <dbReference type="Proteomes" id="UP000712281"/>
    </source>
</evidence>
<organism evidence="8 9">
    <name type="scientific">Brassica cretica</name>
    <name type="common">Mustard</name>
    <dbReference type="NCBI Taxonomy" id="69181"/>
    <lineage>
        <taxon>Eukaryota</taxon>
        <taxon>Viridiplantae</taxon>
        <taxon>Streptophyta</taxon>
        <taxon>Embryophyta</taxon>
        <taxon>Tracheophyta</taxon>
        <taxon>Spermatophyta</taxon>
        <taxon>Magnoliopsida</taxon>
        <taxon>eudicotyledons</taxon>
        <taxon>Gunneridae</taxon>
        <taxon>Pentapetalae</taxon>
        <taxon>rosids</taxon>
        <taxon>malvids</taxon>
        <taxon>Brassicales</taxon>
        <taxon>Brassicaceae</taxon>
        <taxon>Brassiceae</taxon>
        <taxon>Brassica</taxon>
    </lineage>
</organism>
<dbReference type="PANTHER" id="PTHR11006:SF4">
    <property type="entry name" value="PROTEIN ARGININE N-METHYLTRANSFERASE 7"/>
    <property type="match status" value="1"/>
</dbReference>
<comment type="caution">
    <text evidence="8">The sequence shown here is derived from an EMBL/GenBank/DDBJ whole genome shotgun (WGS) entry which is preliminary data.</text>
</comment>
<dbReference type="InterPro" id="IPR025799">
    <property type="entry name" value="Arg_MeTrfase"/>
</dbReference>
<dbReference type="PANTHER" id="PTHR11006">
    <property type="entry name" value="PROTEIN ARGININE N-METHYLTRANSFERASE"/>
    <property type="match status" value="1"/>
</dbReference>
<comment type="function">
    <text evidence="5">Arginine methyltransferase that can both catalyze the formation of omega-N monomethylarginine (MMA) and symmetrical dimethylarginine (sDMA).</text>
</comment>
<protein>
    <recommendedName>
        <fullName evidence="7">Protein arginine N-methyltransferase domain-containing protein</fullName>
    </recommendedName>
</protein>
<keyword evidence="1 6" id="KW-0489">Methyltransferase</keyword>
<dbReference type="FunFam" id="2.70.160.11:FF:000017">
    <property type="entry name" value="Protein arginine N-methyltransferase 1.6"/>
    <property type="match status" value="1"/>
</dbReference>
<evidence type="ECO:0000256" key="2">
    <source>
        <dbReference type="ARBA" id="ARBA00022679"/>
    </source>
</evidence>
<accession>A0A8S9GH90</accession>
<dbReference type="FunFam" id="2.70.160.11:FF:000013">
    <property type="entry name" value="Protein arginine N-methyltransferase 1.6"/>
    <property type="match status" value="1"/>
</dbReference>
<evidence type="ECO:0000259" key="7">
    <source>
        <dbReference type="Pfam" id="PF22528"/>
    </source>
</evidence>
<dbReference type="AlphaFoldDB" id="A0A8S9GH90"/>
<dbReference type="PROSITE" id="PS51678">
    <property type="entry name" value="SAM_MT_PRMT"/>
    <property type="match status" value="2"/>
</dbReference>
<evidence type="ECO:0000256" key="4">
    <source>
        <dbReference type="ARBA" id="ARBA00022737"/>
    </source>
</evidence>
<evidence type="ECO:0000256" key="6">
    <source>
        <dbReference type="PROSITE-ProRule" id="PRU01015"/>
    </source>
</evidence>
<evidence type="ECO:0000256" key="3">
    <source>
        <dbReference type="ARBA" id="ARBA00022691"/>
    </source>
</evidence>
<dbReference type="Proteomes" id="UP000712281">
    <property type="component" value="Unassembled WGS sequence"/>
</dbReference>
<reference evidence="8" key="1">
    <citation type="submission" date="2019-12" db="EMBL/GenBank/DDBJ databases">
        <title>Genome sequencing and annotation of Brassica cretica.</title>
        <authorList>
            <person name="Studholme D.J."/>
            <person name="Sarris P.F."/>
        </authorList>
    </citation>
    <scope>NUCLEOTIDE SEQUENCE</scope>
    <source>
        <strain evidence="8">PFS-001/15</strain>
        <tissue evidence="8">Leaf</tissue>
    </source>
</reference>
<dbReference type="Pfam" id="PF06325">
    <property type="entry name" value="PrmA"/>
    <property type="match status" value="1"/>
</dbReference>
<proteinExistence type="predicted"/>
<keyword evidence="2 6" id="KW-0808">Transferase</keyword>
<name>A0A8S9GH90_BRACR</name>
<dbReference type="GO" id="GO:0032259">
    <property type="term" value="P:methylation"/>
    <property type="evidence" value="ECO:0007669"/>
    <property type="project" value="UniProtKB-KW"/>
</dbReference>
<dbReference type="SUPFAM" id="SSF53335">
    <property type="entry name" value="S-adenosyl-L-methionine-dependent methyltransferases"/>
    <property type="match status" value="3"/>
</dbReference>
<dbReference type="EMBL" id="QGKW02002005">
    <property type="protein sequence ID" value="KAF2543727.1"/>
    <property type="molecule type" value="Genomic_DNA"/>
</dbReference>
<dbReference type="GO" id="GO:0042054">
    <property type="term" value="F:histone methyltransferase activity"/>
    <property type="evidence" value="ECO:0007669"/>
    <property type="project" value="TreeGrafter"/>
</dbReference>
<dbReference type="Gene3D" id="2.70.160.11">
    <property type="entry name" value="Hnrnp arginine n-methyltransferase1"/>
    <property type="match status" value="3"/>
</dbReference>
<keyword evidence="3 6" id="KW-0949">S-adenosyl-L-methionine</keyword>
<dbReference type="InterPro" id="IPR055135">
    <property type="entry name" value="PRMT_dom"/>
</dbReference>
<dbReference type="GO" id="GO:0016274">
    <property type="term" value="F:protein-arginine N-methyltransferase activity"/>
    <property type="evidence" value="ECO:0007669"/>
    <property type="project" value="InterPro"/>
</dbReference>
<keyword evidence="4" id="KW-0677">Repeat</keyword>
<sequence length="932" mass="103494">MSPPLSLLLPKTFIPFLSFRWPPPTRLSSVVTARTMTSQSNQRVFQLRQDPLTGTSEWIVIDENDEAGAPVTSTDGLLATTSYLDMLNDTRRNRAYRLAIEKTITEPCHVLDIGAGTGLLSMMAARAMGKGMVTACESYLPMVKLMRKVMHKNGMTKNIYLINKRSDELKVGSDIASRADVLLSEILDSELLGEGLIPSLQHAHDVLLVENPKTVPYRATTYCQLVESTFLCNMHGLQSNEARMSDGVRLVPPGLESLFGIKSQQYSMHVDAIEKEIKLLSEPVKIFEFDFWKRPESNGELDVHIEAINEGSVHAIISWWVLQLDSEGTIFYSTAPRWIEATSEIGVRDWCDHWKQCVWFTPGAGVSISKGEKVHLHAGHTCTNILYNLKKTQSLTHETTHSSFSTGDLQLTLPPERVAIYGDSMYRQSIFEATRNALQGKSDAKCLVIDDSLLLPLTALHISNGSRVISLSPGLQESAARYLEAIADSNSFSKDRLEYFREGKAKLTEAYPSKIDLLIGEPYYYGLESGLPWQNLRFWKDRTLLDPVLSKDAVVMPYKGVLRGCAMYLPNLRFWKDRTLLDPVLSKDAVVMPYKGVLRGCAMYLPDLWKSRCCLGSVEGFDHALVNTTLGGCGDLPSGKESPCLPFFVWQCGETKKLSKEFTVMDFDFSKPIAGPCSGEVQIEFTKPGVCHGIALWMDWVMDKENSIVISTGPGMRLITLTVLLKRRGRIGLSNMLVSGGEYIYRKDRTLLDPVLSKDAVVMPYKGVLRGCAMYLPDIWKSRCCLGSVEGFDHALVNTTLGGCGDLPSGKDSPCLPFFVWQCGETKKLSKEFTVMEFDFSKPIAGPCSGEVQIEFTKPGVCHGIALWMDWVMDKENSIVISTGPDERYWKQGVKLLGKPVTVGVEGISSIGIKASLDPSSNGELIITHTLC</sequence>
<feature type="domain" description="Protein arginine N-methyltransferase" evidence="7">
    <location>
        <begin position="827"/>
        <end position="919"/>
    </location>
</feature>
<gene>
    <name evidence="8" type="ORF">F2Q68_00030487</name>
</gene>
<evidence type="ECO:0000256" key="1">
    <source>
        <dbReference type="ARBA" id="ARBA00022603"/>
    </source>
</evidence>
<evidence type="ECO:0000256" key="5">
    <source>
        <dbReference type="ARBA" id="ARBA00054608"/>
    </source>
</evidence>
<dbReference type="FunFam" id="3.40.50.150:FF:000167">
    <property type="entry name" value="Protein arginine N-methyltransferase"/>
    <property type="match status" value="1"/>
</dbReference>
<dbReference type="Gene3D" id="3.40.50.150">
    <property type="entry name" value="Vaccinia Virus protein VP39"/>
    <property type="match status" value="2"/>
</dbReference>